<dbReference type="GO" id="GO:0003690">
    <property type="term" value="F:double-stranded DNA binding"/>
    <property type="evidence" value="ECO:0007669"/>
    <property type="project" value="TreeGrafter"/>
</dbReference>
<dbReference type="SUPFAM" id="SSF101420">
    <property type="entry name" value="C-terminal domain of Ku80"/>
    <property type="match status" value="1"/>
</dbReference>
<dbReference type="GO" id="GO:0006303">
    <property type="term" value="P:double-strand break repair via nonhomologous end joining"/>
    <property type="evidence" value="ECO:0007669"/>
    <property type="project" value="InterPro"/>
</dbReference>
<evidence type="ECO:0000256" key="5">
    <source>
        <dbReference type="ARBA" id="ARBA00012551"/>
    </source>
</evidence>
<dbReference type="OrthoDB" id="30826at2759"/>
<dbReference type="GO" id="GO:0005524">
    <property type="term" value="F:ATP binding"/>
    <property type="evidence" value="ECO:0007669"/>
    <property type="project" value="UniProtKB-UniRule"/>
</dbReference>
<evidence type="ECO:0000256" key="8">
    <source>
        <dbReference type="ARBA" id="ARBA00022741"/>
    </source>
</evidence>
<name>A0A9W9TS67_9EURO</name>
<evidence type="ECO:0000256" key="15">
    <source>
        <dbReference type="ARBA" id="ARBA00023172"/>
    </source>
</evidence>
<dbReference type="CDD" id="cd00873">
    <property type="entry name" value="KU80"/>
    <property type="match status" value="1"/>
</dbReference>
<dbReference type="GO" id="GO:0003684">
    <property type="term" value="F:damaged DNA binding"/>
    <property type="evidence" value="ECO:0007669"/>
    <property type="project" value="InterPro"/>
</dbReference>
<evidence type="ECO:0000256" key="14">
    <source>
        <dbReference type="ARBA" id="ARBA00023125"/>
    </source>
</evidence>
<evidence type="ECO:0000313" key="23">
    <source>
        <dbReference type="EMBL" id="KAJ5239425.1"/>
    </source>
</evidence>
<comment type="similarity">
    <text evidence="3 20">Belongs to the ku80 family.</text>
</comment>
<comment type="subcellular location">
    <subcellularLocation>
        <location evidence="2">Chromosome</location>
        <location evidence="2">Telomere</location>
    </subcellularLocation>
    <subcellularLocation>
        <location evidence="1 20">Nucleus</location>
    </subcellularLocation>
</comment>
<evidence type="ECO:0000256" key="11">
    <source>
        <dbReference type="ARBA" id="ARBA00022806"/>
    </source>
</evidence>
<keyword evidence="13" id="KW-0779">Telomere</keyword>
<dbReference type="GO" id="GO:0003678">
    <property type="term" value="F:DNA helicase activity"/>
    <property type="evidence" value="ECO:0007669"/>
    <property type="project" value="UniProtKB-EC"/>
</dbReference>
<dbReference type="FunFam" id="2.40.290.10:FF:000008">
    <property type="entry name" value="ATP-dependent DNA helicase II subunit 2"/>
    <property type="match status" value="1"/>
</dbReference>
<dbReference type="GO" id="GO:0016787">
    <property type="term" value="F:hydrolase activity"/>
    <property type="evidence" value="ECO:0007669"/>
    <property type="project" value="UniProtKB-KW"/>
</dbReference>
<dbReference type="PIRSF" id="PIRSF016570">
    <property type="entry name" value="Ku80"/>
    <property type="match status" value="1"/>
</dbReference>
<keyword evidence="10 20" id="KW-0378">Hydrolase</keyword>
<keyword evidence="15 20" id="KW-0233">DNA recombination</keyword>
<comment type="function">
    <text evidence="18">Single-stranded DNA-dependent ATP-dependent helicase. Involved in non-homologous end joining (NHEJ) DNA double strand break repair. DNA-binding is sequence-independent but has a high affinity to nicks in double-stranded DNA and to the ends of duplex DNA. Binds to naturally occurring chromosomal ends, and therefore provides chromosomal end protection. Required also for telomere recombination to repair telomeric ends in the absence of telomerase. KU70, of the KU70/KU80 heterodimer, binds to the stem loop of TLC1, the RNA component of telomerase. Involved in telomere maintenance. Interacts with telomeric repeats and subtelomeric sequences thereby controlling telomere length and protecting against subtelomeric rearrangement. Maintains telomeric chromatin, which is involved in silencing the expression of genes located at the telomere. Required for mating-type switching.</text>
</comment>
<dbReference type="Gene3D" id="1.25.40.240">
    <property type="entry name" value="Ku, C-terminal domain"/>
    <property type="match status" value="1"/>
</dbReference>
<evidence type="ECO:0000256" key="16">
    <source>
        <dbReference type="ARBA" id="ARBA00023204"/>
    </source>
</evidence>
<dbReference type="GO" id="GO:0000723">
    <property type="term" value="P:telomere maintenance"/>
    <property type="evidence" value="ECO:0007669"/>
    <property type="project" value="InterPro"/>
</dbReference>
<gene>
    <name evidence="23" type="ORF">N7468_004044</name>
</gene>
<evidence type="ECO:0000256" key="20">
    <source>
        <dbReference type="PIRNR" id="PIRNR016570"/>
    </source>
</evidence>
<keyword evidence="8 20" id="KW-0547">Nucleotide-binding</keyword>
<reference evidence="23" key="1">
    <citation type="submission" date="2022-11" db="EMBL/GenBank/DDBJ databases">
        <authorList>
            <person name="Petersen C."/>
        </authorList>
    </citation>
    <scope>NUCLEOTIDE SEQUENCE</scope>
    <source>
        <strain evidence="23">IBT 19713</strain>
    </source>
</reference>
<keyword evidence="11 20" id="KW-0347">Helicase</keyword>
<dbReference type="AlphaFoldDB" id="A0A9W9TS67"/>
<evidence type="ECO:0000256" key="3">
    <source>
        <dbReference type="ARBA" id="ARBA00007726"/>
    </source>
</evidence>
<dbReference type="SUPFAM" id="SSF100939">
    <property type="entry name" value="SPOC domain-like"/>
    <property type="match status" value="1"/>
</dbReference>
<comment type="caution">
    <text evidence="23">The sequence shown here is derived from an EMBL/GenBank/DDBJ whole genome shotgun (WGS) entry which is preliminary data.</text>
</comment>
<keyword evidence="14 20" id="KW-0238">DNA-binding</keyword>
<dbReference type="SUPFAM" id="SSF53300">
    <property type="entry name" value="vWA-like"/>
    <property type="match status" value="1"/>
</dbReference>
<dbReference type="InterPro" id="IPR036494">
    <property type="entry name" value="Ku_C_sf"/>
</dbReference>
<dbReference type="InterPro" id="IPR014893">
    <property type="entry name" value="Ku_PK_bind"/>
</dbReference>
<dbReference type="Pfam" id="PF03731">
    <property type="entry name" value="Ku_N"/>
    <property type="match status" value="1"/>
</dbReference>
<evidence type="ECO:0000256" key="18">
    <source>
        <dbReference type="ARBA" id="ARBA00024890"/>
    </source>
</evidence>
<dbReference type="Gene3D" id="3.40.50.410">
    <property type="entry name" value="von Willebrand factor, type A domain"/>
    <property type="match status" value="1"/>
</dbReference>
<reference evidence="23" key="2">
    <citation type="journal article" date="2023" name="IMA Fungus">
        <title>Comparative genomic study of the Penicillium genus elucidates a diverse pangenome and 15 lateral gene transfer events.</title>
        <authorList>
            <person name="Petersen C."/>
            <person name="Sorensen T."/>
            <person name="Nielsen M.R."/>
            <person name="Sondergaard T.E."/>
            <person name="Sorensen J.L."/>
            <person name="Fitzpatrick D.A."/>
            <person name="Frisvad J.C."/>
            <person name="Nielsen K.L."/>
        </authorList>
    </citation>
    <scope>NUCLEOTIDE SEQUENCE</scope>
    <source>
        <strain evidence="23">IBT 19713</strain>
    </source>
</reference>
<accession>A0A9W9TS67</accession>
<dbReference type="Pfam" id="PF08785">
    <property type="entry name" value="Ku_PK_bind"/>
    <property type="match status" value="1"/>
</dbReference>
<keyword evidence="17 20" id="KW-0539">Nucleus</keyword>
<evidence type="ECO:0000256" key="21">
    <source>
        <dbReference type="SAM" id="MobiDB-lite"/>
    </source>
</evidence>
<feature type="domain" description="Ku" evidence="22">
    <location>
        <begin position="308"/>
        <end position="445"/>
    </location>
</feature>
<dbReference type="Proteomes" id="UP001150941">
    <property type="component" value="Unassembled WGS sequence"/>
</dbReference>
<dbReference type="InterPro" id="IPR036465">
    <property type="entry name" value="vWFA_dom_sf"/>
</dbReference>
<dbReference type="GO" id="GO:0043564">
    <property type="term" value="C:Ku70:Ku80 complex"/>
    <property type="evidence" value="ECO:0007669"/>
    <property type="project" value="InterPro"/>
</dbReference>
<dbReference type="GO" id="GO:0006310">
    <property type="term" value="P:DNA recombination"/>
    <property type="evidence" value="ECO:0007669"/>
    <property type="project" value="UniProtKB-KW"/>
</dbReference>
<dbReference type="RefSeq" id="XP_058332344.1">
    <property type="nucleotide sequence ID" value="XM_058473341.1"/>
</dbReference>
<organism evidence="23 24">
    <name type="scientific">Penicillium chermesinum</name>
    <dbReference type="NCBI Taxonomy" id="63820"/>
    <lineage>
        <taxon>Eukaryota</taxon>
        <taxon>Fungi</taxon>
        <taxon>Dikarya</taxon>
        <taxon>Ascomycota</taxon>
        <taxon>Pezizomycotina</taxon>
        <taxon>Eurotiomycetes</taxon>
        <taxon>Eurotiomycetidae</taxon>
        <taxon>Eurotiales</taxon>
        <taxon>Aspergillaceae</taxon>
        <taxon>Penicillium</taxon>
    </lineage>
</organism>
<dbReference type="EC" id="3.6.4.12" evidence="5 20"/>
<proteinExistence type="inferred from homology"/>
<dbReference type="FunFam" id="1.25.40.240:FF:000002">
    <property type="entry name" value="ATP-dependent DNA helicase II subunit 2"/>
    <property type="match status" value="1"/>
</dbReference>
<evidence type="ECO:0000259" key="22">
    <source>
        <dbReference type="SMART" id="SM00559"/>
    </source>
</evidence>
<protein>
    <recommendedName>
        <fullName evidence="6 20">ATP-dependent DNA helicase II subunit 2</fullName>
        <ecNumber evidence="5 20">3.6.4.12</ecNumber>
    </recommendedName>
</protein>
<dbReference type="InterPro" id="IPR005161">
    <property type="entry name" value="Ku_N"/>
</dbReference>
<evidence type="ECO:0000256" key="17">
    <source>
        <dbReference type="ARBA" id="ARBA00023242"/>
    </source>
</evidence>
<keyword evidence="16 20" id="KW-0234">DNA repair</keyword>
<feature type="region of interest" description="Disordered" evidence="21">
    <location>
        <begin position="264"/>
        <end position="285"/>
    </location>
</feature>
<keyword evidence="12 20" id="KW-0067">ATP-binding</keyword>
<dbReference type="GeneID" id="83200644"/>
<dbReference type="FunFam" id="3.40.50.410:FF:000073">
    <property type="entry name" value="ATP-dependent DNA helicase II subunit 2"/>
    <property type="match status" value="1"/>
</dbReference>
<evidence type="ECO:0000256" key="19">
    <source>
        <dbReference type="ARBA" id="ARBA00047995"/>
    </source>
</evidence>
<dbReference type="PANTHER" id="PTHR12604">
    <property type="entry name" value="KU AUTOANTIGEN DNA HELICASE"/>
    <property type="match status" value="1"/>
</dbReference>
<dbReference type="GO" id="GO:0042162">
    <property type="term" value="F:telomeric DNA binding"/>
    <property type="evidence" value="ECO:0007669"/>
    <property type="project" value="InterPro"/>
</dbReference>
<dbReference type="SMART" id="SM00559">
    <property type="entry name" value="Ku78"/>
    <property type="match status" value="1"/>
</dbReference>
<dbReference type="FunFam" id="1.10.1600.10:FF:000002">
    <property type="entry name" value="X-ray repair cross-complementing protein 5"/>
    <property type="match status" value="1"/>
</dbReference>
<evidence type="ECO:0000256" key="13">
    <source>
        <dbReference type="ARBA" id="ARBA00022895"/>
    </source>
</evidence>
<evidence type="ECO:0000256" key="12">
    <source>
        <dbReference type="ARBA" id="ARBA00022840"/>
    </source>
</evidence>
<dbReference type="InterPro" id="IPR006164">
    <property type="entry name" value="DNA_bd_Ku70/Ku80"/>
</dbReference>
<dbReference type="Pfam" id="PF02735">
    <property type="entry name" value="Ku"/>
    <property type="match status" value="1"/>
</dbReference>
<dbReference type="InterPro" id="IPR024193">
    <property type="entry name" value="Ku80"/>
</dbReference>
<evidence type="ECO:0000256" key="9">
    <source>
        <dbReference type="ARBA" id="ARBA00022763"/>
    </source>
</evidence>
<keyword evidence="7" id="KW-0158">Chromosome</keyword>
<dbReference type="EMBL" id="JAPQKS010000003">
    <property type="protein sequence ID" value="KAJ5239425.1"/>
    <property type="molecule type" value="Genomic_DNA"/>
</dbReference>
<keyword evidence="9 20" id="KW-0227">DNA damage</keyword>
<evidence type="ECO:0000313" key="24">
    <source>
        <dbReference type="Proteomes" id="UP001150941"/>
    </source>
</evidence>
<dbReference type="GO" id="GO:0000781">
    <property type="term" value="C:chromosome, telomeric region"/>
    <property type="evidence" value="ECO:0007669"/>
    <property type="project" value="UniProtKB-SubCell"/>
</dbReference>
<evidence type="ECO:0000256" key="1">
    <source>
        <dbReference type="ARBA" id="ARBA00004123"/>
    </source>
</evidence>
<sequence>MAEKEATVYIVDVGKSMGERHHGRLVSDLEWGMQYVWDRITTTVATGRKTATIGVVALRSDDTLNELADEPSFAHISVLQNLGQVLMPDLRKLRDSLKPSHTNKGDTISAFVIAIQMIHAYCKKLKYKREIVMVTNGNGFINGEDLDHIKQKVKEDNIKLTVIGADFDDPDYGVKEEDKDPRKAANERLLQQFVEDCDGAYGTLEQAVTELEIPRVKITKSMPSFKGFLQLGDATKYETAVRIPVERYFRTYAAKPPSASSFVLRSGGEQDGDSGTATNQAPGEGDALAAVRTSRTYQITDESAPGGKVDVERDDLAKGYEYGRTAVHISQTEENITNLETFAGLEILGFIASEKYDRYLHMSNVNVIIPARADDNASLALSSFVHALFELSSFAVARLVAKENKPPLLVLLAPSIEPDFECLLEVQLPFAEDLRSYRFPPLDKVVTVSGKVVTEHRNLPNDDLQKAMDQYVDSMEMDLKDDDGDLIEGLPIEHSFSPLLHRIEAAVRYRAIHPNEPVLEPADRLTKFSHPDEELVEKTKKELEKLIAAADVKKVPPKTKGRKRQRETEKPLSGLDIDALLKQEPKRAKISARNAIPEFKQVLSLADTIETIHDAVQQMGQIIEDQIKHSLGDANYDRVIENLGTVREELQDYEEPAAYNDLIRQLKEKILSESLGGDRRELWWLIRKSKLGLIDKKASEVSTVSEEEASEFFSTS</sequence>
<dbReference type="Gene3D" id="2.40.290.10">
    <property type="match status" value="1"/>
</dbReference>
<comment type="subunit">
    <text evidence="4">Heterodimer of Ku70 and Ku80.</text>
</comment>
<dbReference type="PANTHER" id="PTHR12604:SF4">
    <property type="entry name" value="X-RAY REPAIR CROSS-COMPLEMENTING PROTEIN 5"/>
    <property type="match status" value="1"/>
</dbReference>
<evidence type="ECO:0000256" key="2">
    <source>
        <dbReference type="ARBA" id="ARBA00004574"/>
    </source>
</evidence>
<evidence type="ECO:0000256" key="6">
    <source>
        <dbReference type="ARBA" id="ARBA00021792"/>
    </source>
</evidence>
<evidence type="ECO:0000256" key="4">
    <source>
        <dbReference type="ARBA" id="ARBA00011584"/>
    </source>
</evidence>
<evidence type="ECO:0000256" key="7">
    <source>
        <dbReference type="ARBA" id="ARBA00022454"/>
    </source>
</evidence>
<keyword evidence="24" id="KW-1185">Reference proteome</keyword>
<dbReference type="InterPro" id="IPR016194">
    <property type="entry name" value="SPOC-like_C_dom_sf"/>
</dbReference>
<dbReference type="Gene3D" id="1.10.1600.10">
    <property type="match status" value="1"/>
</dbReference>
<comment type="catalytic activity">
    <reaction evidence="19 20">
        <text>ATP + H2O = ADP + phosphate + H(+)</text>
        <dbReference type="Rhea" id="RHEA:13065"/>
        <dbReference type="ChEBI" id="CHEBI:15377"/>
        <dbReference type="ChEBI" id="CHEBI:15378"/>
        <dbReference type="ChEBI" id="CHEBI:30616"/>
        <dbReference type="ChEBI" id="CHEBI:43474"/>
        <dbReference type="ChEBI" id="CHEBI:456216"/>
        <dbReference type="EC" id="3.6.4.12"/>
    </reaction>
</comment>
<evidence type="ECO:0000256" key="10">
    <source>
        <dbReference type="ARBA" id="ARBA00022801"/>
    </source>
</evidence>